<dbReference type="SUPFAM" id="SSF117892">
    <property type="entry name" value="Band 7/SPFH domain"/>
    <property type="match status" value="1"/>
</dbReference>
<dbReference type="PANTHER" id="PTHR13806">
    <property type="entry name" value="FLOTILLIN-RELATED"/>
    <property type="match status" value="1"/>
</dbReference>
<evidence type="ECO:0000256" key="3">
    <source>
        <dbReference type="ARBA" id="ARBA00023136"/>
    </source>
</evidence>
<evidence type="ECO:0000256" key="1">
    <source>
        <dbReference type="ARBA" id="ARBA00007161"/>
    </source>
</evidence>
<evidence type="ECO:0000313" key="6">
    <source>
        <dbReference type="EMBL" id="KAL2632566.1"/>
    </source>
</evidence>
<dbReference type="Proteomes" id="UP001605036">
    <property type="component" value="Unassembled WGS sequence"/>
</dbReference>
<dbReference type="EMBL" id="JBHFFA010000003">
    <property type="protein sequence ID" value="KAL2632566.1"/>
    <property type="molecule type" value="Genomic_DNA"/>
</dbReference>
<keyword evidence="3 4" id="KW-0472">Membrane</keyword>
<protein>
    <recommendedName>
        <fullName evidence="4">Flotillin-like</fullName>
    </recommendedName>
</protein>
<feature type="domain" description="Band 7" evidence="5">
    <location>
        <begin position="43"/>
        <end position="205"/>
    </location>
</feature>
<evidence type="ECO:0000313" key="7">
    <source>
        <dbReference type="Proteomes" id="UP001605036"/>
    </source>
</evidence>
<dbReference type="CDD" id="cd03399">
    <property type="entry name" value="SPFH_flotillin"/>
    <property type="match status" value="1"/>
</dbReference>
<name>A0ABD1YP64_9MARC</name>
<comment type="similarity">
    <text evidence="1 4">Belongs to the band 7/mec-2 family. Flotillin subfamily.</text>
</comment>
<comment type="caution">
    <text evidence="6">The sequence shown here is derived from an EMBL/GenBank/DDBJ whole genome shotgun (WGS) entry which is preliminary data.</text>
</comment>
<dbReference type="InterPro" id="IPR001107">
    <property type="entry name" value="Band_7"/>
</dbReference>
<gene>
    <name evidence="6" type="ORF">R1flu_004045</name>
</gene>
<proteinExistence type="inferred from homology"/>
<evidence type="ECO:0000259" key="5">
    <source>
        <dbReference type="Pfam" id="PF01145"/>
    </source>
</evidence>
<organism evidence="6 7">
    <name type="scientific">Riccia fluitans</name>
    <dbReference type="NCBI Taxonomy" id="41844"/>
    <lineage>
        <taxon>Eukaryota</taxon>
        <taxon>Viridiplantae</taxon>
        <taxon>Streptophyta</taxon>
        <taxon>Embryophyta</taxon>
        <taxon>Marchantiophyta</taxon>
        <taxon>Marchantiopsida</taxon>
        <taxon>Marchantiidae</taxon>
        <taxon>Marchantiales</taxon>
        <taxon>Ricciaceae</taxon>
        <taxon>Riccia</taxon>
    </lineage>
</organism>
<dbReference type="InterPro" id="IPR027705">
    <property type="entry name" value="Flotillin_fam"/>
</dbReference>
<sequence>MVHLRFPIARRSSGLPYNGEVSWGSGSRQKLPRILTPEGINDVKLAKKGWVFPPFQKSWTIDISPMNYTFDVQAMSLEKLPFSLPAVFTIGPRDEEESLLKFAKLIASHNMTSEHVSDLLKGIIEGETRVLAAGMTMEEIFKGAEHFKMEVFNKVQTELDQFGLHIYNANIKQLVDHPGQEYFSYLGQKTQAEAANQAKVEVAEAKCKGDIGAKEREGLTLRNAAKVDAETKIFSKVQAGTAMQQEMKVEAETKIFGFKREAEMAEANADLAQKQAEWNKQTRIAEIESQKAASIRSAEMNAVLQQKKALAEVERLRGQALAKATVDYEVSVQTANAAAYNVQKEADAQLYKRQAQAEGFQKEADAYVYRKNKEADAELYAKEKEAEGLLLMAEAQADYVRSVMGAYRGDHHGFLNYLMLDRRVYQEMGQINAEAIQGLEPKVSVWTTGSTGPNVGAAPCNNAADPLAGMYMMFPPLFDQQEQQTNNVLSAPTYRITNTESW</sequence>
<dbReference type="Gene3D" id="3.30.479.30">
    <property type="entry name" value="Band 7 domain"/>
    <property type="match status" value="1"/>
</dbReference>
<keyword evidence="7" id="KW-1185">Reference proteome</keyword>
<evidence type="ECO:0000256" key="4">
    <source>
        <dbReference type="RuleBase" id="RU366054"/>
    </source>
</evidence>
<dbReference type="PANTHER" id="PTHR13806:SF31">
    <property type="entry name" value="FLOTILLIN-LIKE PROTEIN 1-RELATED"/>
    <property type="match status" value="1"/>
</dbReference>
<dbReference type="Pfam" id="PF01145">
    <property type="entry name" value="Band_7"/>
    <property type="match status" value="1"/>
</dbReference>
<dbReference type="AlphaFoldDB" id="A0ABD1YP64"/>
<accession>A0ABD1YP64</accession>
<reference evidence="6 7" key="1">
    <citation type="submission" date="2024-09" db="EMBL/GenBank/DDBJ databases">
        <title>Chromosome-scale assembly of Riccia fluitans.</title>
        <authorList>
            <person name="Paukszto L."/>
            <person name="Sawicki J."/>
            <person name="Karawczyk K."/>
            <person name="Piernik-Szablinska J."/>
            <person name="Szczecinska M."/>
            <person name="Mazdziarz M."/>
        </authorList>
    </citation>
    <scope>NUCLEOTIDE SEQUENCE [LARGE SCALE GENOMIC DNA]</scope>
    <source>
        <strain evidence="6">Rf_01</strain>
        <tissue evidence="6">Aerial parts of the thallus</tissue>
    </source>
</reference>
<keyword evidence="2 4" id="KW-1003">Cell membrane</keyword>
<dbReference type="GO" id="GO:0005901">
    <property type="term" value="C:caveola"/>
    <property type="evidence" value="ECO:0007669"/>
    <property type="project" value="UniProtKB-SubCell"/>
</dbReference>
<evidence type="ECO:0000256" key="2">
    <source>
        <dbReference type="ARBA" id="ARBA00022475"/>
    </source>
</evidence>
<comment type="subcellular location">
    <subcellularLocation>
        <location evidence="4">Cell membrane</location>
        <topology evidence="4">Lipid-anchor</topology>
    </subcellularLocation>
    <subcellularLocation>
        <location evidence="4">Membrane</location>
        <location evidence="4">Caveola</location>
    </subcellularLocation>
</comment>
<dbReference type="InterPro" id="IPR036013">
    <property type="entry name" value="Band_7/SPFH_dom_sf"/>
</dbReference>